<evidence type="ECO:0000256" key="16">
    <source>
        <dbReference type="PROSITE-ProRule" id="PRU00209"/>
    </source>
</evidence>
<dbReference type="GO" id="GO:0004826">
    <property type="term" value="F:phenylalanine-tRNA ligase activity"/>
    <property type="evidence" value="ECO:0007669"/>
    <property type="project" value="UniProtKB-EC"/>
</dbReference>
<comment type="catalytic activity">
    <reaction evidence="14 15">
        <text>tRNA(Phe) + L-phenylalanine + ATP = L-phenylalanyl-tRNA(Phe) + AMP + diphosphate + H(+)</text>
        <dbReference type="Rhea" id="RHEA:19413"/>
        <dbReference type="Rhea" id="RHEA-COMP:9668"/>
        <dbReference type="Rhea" id="RHEA-COMP:9699"/>
        <dbReference type="ChEBI" id="CHEBI:15378"/>
        <dbReference type="ChEBI" id="CHEBI:30616"/>
        <dbReference type="ChEBI" id="CHEBI:33019"/>
        <dbReference type="ChEBI" id="CHEBI:58095"/>
        <dbReference type="ChEBI" id="CHEBI:78442"/>
        <dbReference type="ChEBI" id="CHEBI:78531"/>
        <dbReference type="ChEBI" id="CHEBI:456215"/>
        <dbReference type="EC" id="6.1.1.20"/>
    </reaction>
</comment>
<keyword evidence="6 15" id="KW-0436">Ligase</keyword>
<dbReference type="Pfam" id="PF17759">
    <property type="entry name" value="tRNA_synthFbeta"/>
    <property type="match status" value="1"/>
</dbReference>
<dbReference type="Pfam" id="PF03484">
    <property type="entry name" value="B5"/>
    <property type="match status" value="1"/>
</dbReference>
<evidence type="ECO:0000256" key="12">
    <source>
        <dbReference type="ARBA" id="ARBA00022917"/>
    </source>
</evidence>
<evidence type="ECO:0000256" key="9">
    <source>
        <dbReference type="ARBA" id="ARBA00022840"/>
    </source>
</evidence>
<keyword evidence="12 15" id="KW-0648">Protein biosynthesis</keyword>
<dbReference type="NCBIfam" id="TIGR00472">
    <property type="entry name" value="pheT_bact"/>
    <property type="match status" value="1"/>
</dbReference>
<evidence type="ECO:0000256" key="15">
    <source>
        <dbReference type="HAMAP-Rule" id="MF_00283"/>
    </source>
</evidence>
<evidence type="ECO:0000259" key="18">
    <source>
        <dbReference type="PROSITE" id="PS51447"/>
    </source>
</evidence>
<sequence length="806" mass="88911">MKISYSWLKQILKTDKTPQELSLILTNIGLEVESLEKVQTIPGGLEGLVIGYVEERVQHPNADRLSVTKVNVGAPELLQIVCGAPNVAAGQKVVVAVVGTTVHPNEGEPFKINKSKIRGEVSEGMICAEDEIGLGGSHAGIMVLPEDAPLGLEAKKYFNVDDDYLFEIGLTPNRADAASHLGVARDLAAYLRTSYELPDVSAFKTDPDSYRDDNLTIAVEVEATDACSRYSSVSISGVTVKPSPDWLKDKLKVIGVRPINNIVDVTNYVLHELGQPLHAFDADQIAGNKIIVKTCAEGTPFVTLDEVERKLSAEDLMICDAEKPLCIAGVFGGIGSGVTEQTTNVFLESAYFNAVSVRKTSKRHGLKTDASFRFERGTDPEITILALQRAALLIKEVAGGEISSSVSDIYPTKAQPFEVPVKYQNIVDLIGKDIPATEIKEIITSLGISIAKENPEGLDLLVPAYKVDVTRECDITEEVLRIYGYDNIEIPSKVNASLAYTVKPNKENIQNLVADMLTANGFVEIWCNSLTRLAYSKKEEEAVQVLNPLSSDLNAMRQSLLQPALESVAYNINRKNSDIKFYEFGKTYHLIEGKYVERPRLLIVLSGAKQSEQWNHQSTPSTFYNLKAAVDAVVKRLGLSSFQTAELTEESVQNFAYGLKYFRGDKTLVSFGAVTQADKKAAGLKQDIFYADFDWAFVLDALKKNKIINKEVPKYPAVRRDLSLLVDQAVTFDELKTIAFKSEKKLVKNVQVFDVYQGDKLPEGKKSYALNFTLQDEEQTLTDKQIDSIMQKIITNLAETAKAEIR</sequence>
<gene>
    <name evidence="15 20" type="primary">pheT</name>
    <name evidence="20" type="ORF">E5L68_018350</name>
</gene>
<dbReference type="SUPFAM" id="SSF56037">
    <property type="entry name" value="PheT/TilS domain"/>
    <property type="match status" value="1"/>
</dbReference>
<dbReference type="SUPFAM" id="SSF54991">
    <property type="entry name" value="Anticodon-binding domain of PheRS"/>
    <property type="match status" value="1"/>
</dbReference>
<evidence type="ECO:0000256" key="13">
    <source>
        <dbReference type="ARBA" id="ARBA00023146"/>
    </source>
</evidence>
<dbReference type="Pfam" id="PF03483">
    <property type="entry name" value="B3_4"/>
    <property type="match status" value="1"/>
</dbReference>
<dbReference type="InterPro" id="IPR012340">
    <property type="entry name" value="NA-bd_OB-fold"/>
</dbReference>
<evidence type="ECO:0000256" key="2">
    <source>
        <dbReference type="ARBA" id="ARBA00008653"/>
    </source>
</evidence>
<dbReference type="InterPro" id="IPR004532">
    <property type="entry name" value="Phe-tRNA-ligase_IIc_bsu_bact"/>
</dbReference>
<dbReference type="InterPro" id="IPR041616">
    <property type="entry name" value="PheRS_beta_core"/>
</dbReference>
<keyword evidence="5 16" id="KW-0820">tRNA-binding</keyword>
<dbReference type="NCBIfam" id="NF045760">
    <property type="entry name" value="YtpR"/>
    <property type="match status" value="1"/>
</dbReference>
<evidence type="ECO:0000256" key="10">
    <source>
        <dbReference type="ARBA" id="ARBA00022842"/>
    </source>
</evidence>
<dbReference type="PROSITE" id="PS50886">
    <property type="entry name" value="TRBD"/>
    <property type="match status" value="1"/>
</dbReference>
<dbReference type="InterPro" id="IPR033714">
    <property type="entry name" value="tRNA_bind_bactPheRS"/>
</dbReference>
<dbReference type="SUPFAM" id="SSF50249">
    <property type="entry name" value="Nucleic acid-binding proteins"/>
    <property type="match status" value="1"/>
</dbReference>
<keyword evidence="21" id="KW-1185">Reference proteome</keyword>
<dbReference type="Proteomes" id="UP001517367">
    <property type="component" value="Unassembled WGS sequence"/>
</dbReference>
<dbReference type="PANTHER" id="PTHR10947">
    <property type="entry name" value="PHENYLALANYL-TRNA SYNTHETASE BETA CHAIN AND LEUCINE-RICH REPEAT-CONTAINING PROTEIN 47"/>
    <property type="match status" value="1"/>
</dbReference>
<protein>
    <recommendedName>
        <fullName evidence="15">Phenylalanine--tRNA ligase beta subunit</fullName>
        <ecNumber evidence="15">6.1.1.20</ecNumber>
    </recommendedName>
    <alternativeName>
        <fullName evidence="15">Phenylalanyl-tRNA synthetase beta subunit</fullName>
        <shortName evidence="15">PheRS</shortName>
    </alternativeName>
</protein>
<dbReference type="PROSITE" id="PS51447">
    <property type="entry name" value="FDX_ACB"/>
    <property type="match status" value="1"/>
</dbReference>
<feature type="binding site" evidence="15">
    <location>
        <position position="477"/>
    </location>
    <ligand>
        <name>Mg(2+)</name>
        <dbReference type="ChEBI" id="CHEBI:18420"/>
        <note>shared with alpha subunit</note>
    </ligand>
</feature>
<evidence type="ECO:0000259" key="17">
    <source>
        <dbReference type="PROSITE" id="PS50886"/>
    </source>
</evidence>
<evidence type="ECO:0000256" key="11">
    <source>
        <dbReference type="ARBA" id="ARBA00022884"/>
    </source>
</evidence>
<evidence type="ECO:0000256" key="1">
    <source>
        <dbReference type="ARBA" id="ARBA00004496"/>
    </source>
</evidence>
<proteinExistence type="inferred from homology"/>
<evidence type="ECO:0000313" key="20">
    <source>
        <dbReference type="EMBL" id="MFN0293352.1"/>
    </source>
</evidence>
<evidence type="ECO:0000313" key="21">
    <source>
        <dbReference type="Proteomes" id="UP001517367"/>
    </source>
</evidence>
<feature type="binding site" evidence="15">
    <location>
        <position position="468"/>
    </location>
    <ligand>
        <name>Mg(2+)</name>
        <dbReference type="ChEBI" id="CHEBI:18420"/>
        <note>shared with alpha subunit</note>
    </ligand>
</feature>
<dbReference type="SUPFAM" id="SSF46955">
    <property type="entry name" value="Putative DNA-binding domain"/>
    <property type="match status" value="1"/>
</dbReference>
<dbReference type="InterPro" id="IPR005146">
    <property type="entry name" value="B3/B4_tRNA-bd"/>
</dbReference>
<dbReference type="Pfam" id="PF03147">
    <property type="entry name" value="FDX-ACB"/>
    <property type="match status" value="1"/>
</dbReference>
<dbReference type="InterPro" id="IPR045060">
    <property type="entry name" value="Phe-tRNA-ligase_IIc_bsu"/>
</dbReference>
<dbReference type="Gene3D" id="3.50.40.10">
    <property type="entry name" value="Phenylalanyl-trna Synthetase, Chain B, domain 3"/>
    <property type="match status" value="1"/>
</dbReference>
<dbReference type="InterPro" id="IPR045864">
    <property type="entry name" value="aa-tRNA-synth_II/BPL/LPL"/>
</dbReference>
<evidence type="ECO:0000256" key="8">
    <source>
        <dbReference type="ARBA" id="ARBA00022741"/>
    </source>
</evidence>
<feature type="domain" description="B5" evidence="19">
    <location>
        <begin position="414"/>
        <end position="490"/>
    </location>
</feature>
<name>A0ABW9JQY3_9SPHI</name>
<dbReference type="SMART" id="SM00896">
    <property type="entry name" value="FDX-ACB"/>
    <property type="match status" value="1"/>
</dbReference>
<dbReference type="Pfam" id="PF01588">
    <property type="entry name" value="tRNA_bind"/>
    <property type="match status" value="1"/>
</dbReference>
<comment type="cofactor">
    <cofactor evidence="15">
        <name>Mg(2+)</name>
        <dbReference type="ChEBI" id="CHEBI:18420"/>
    </cofactor>
    <text evidence="15">Binds 2 magnesium ions per tetramer.</text>
</comment>
<dbReference type="CDD" id="cd02796">
    <property type="entry name" value="tRNA_bind_bactPheRS"/>
    <property type="match status" value="1"/>
</dbReference>
<dbReference type="RefSeq" id="WP_138729024.1">
    <property type="nucleotide sequence ID" value="NZ_SRMP02000049.1"/>
</dbReference>
<keyword evidence="11 16" id="KW-0694">RNA-binding</keyword>
<evidence type="ECO:0000256" key="14">
    <source>
        <dbReference type="ARBA" id="ARBA00049255"/>
    </source>
</evidence>
<feature type="binding site" evidence="15">
    <location>
        <position position="478"/>
    </location>
    <ligand>
        <name>Mg(2+)</name>
        <dbReference type="ChEBI" id="CHEBI:18420"/>
        <note>shared with alpha subunit</note>
    </ligand>
</feature>
<evidence type="ECO:0000256" key="3">
    <source>
        <dbReference type="ARBA" id="ARBA00011209"/>
    </source>
</evidence>
<feature type="binding site" evidence="15">
    <location>
        <position position="474"/>
    </location>
    <ligand>
        <name>Mg(2+)</name>
        <dbReference type="ChEBI" id="CHEBI:18420"/>
        <note>shared with alpha subunit</note>
    </ligand>
</feature>
<dbReference type="Gene3D" id="3.30.70.380">
    <property type="entry name" value="Ferrodoxin-fold anticodon-binding domain"/>
    <property type="match status" value="1"/>
</dbReference>
<evidence type="ECO:0000256" key="7">
    <source>
        <dbReference type="ARBA" id="ARBA00022723"/>
    </source>
</evidence>
<dbReference type="Gene3D" id="3.30.56.10">
    <property type="match status" value="2"/>
</dbReference>
<dbReference type="InterPro" id="IPR002547">
    <property type="entry name" value="tRNA-bd_dom"/>
</dbReference>
<keyword evidence="4 15" id="KW-0963">Cytoplasm</keyword>
<dbReference type="PANTHER" id="PTHR10947:SF0">
    <property type="entry name" value="PHENYLALANINE--TRNA LIGASE BETA SUBUNIT"/>
    <property type="match status" value="1"/>
</dbReference>
<evidence type="ECO:0000256" key="4">
    <source>
        <dbReference type="ARBA" id="ARBA00022490"/>
    </source>
</evidence>
<dbReference type="InterPro" id="IPR005121">
    <property type="entry name" value="Fdx_antiC-bd"/>
</dbReference>
<dbReference type="Gene3D" id="2.40.50.140">
    <property type="entry name" value="Nucleic acid-binding proteins"/>
    <property type="match status" value="1"/>
</dbReference>
<comment type="caution">
    <text evidence="20">The sequence shown here is derived from an EMBL/GenBank/DDBJ whole genome shotgun (WGS) entry which is preliminary data.</text>
</comment>
<feature type="domain" description="TRNA-binding" evidence="17">
    <location>
        <begin position="42"/>
        <end position="155"/>
    </location>
</feature>
<dbReference type="EMBL" id="SRMP02000049">
    <property type="protein sequence ID" value="MFN0293352.1"/>
    <property type="molecule type" value="Genomic_DNA"/>
</dbReference>
<accession>A0ABW9JQY3</accession>
<feature type="domain" description="FDX-ACB" evidence="18">
    <location>
        <begin position="713"/>
        <end position="806"/>
    </location>
</feature>
<dbReference type="SMART" id="SM00874">
    <property type="entry name" value="B5"/>
    <property type="match status" value="1"/>
</dbReference>
<comment type="subcellular location">
    <subcellularLocation>
        <location evidence="1 15">Cytoplasm</location>
    </subcellularLocation>
</comment>
<keyword evidence="7 15" id="KW-0479">Metal-binding</keyword>
<dbReference type="SUPFAM" id="SSF55681">
    <property type="entry name" value="Class II aaRS and biotin synthetases"/>
    <property type="match status" value="1"/>
</dbReference>
<keyword evidence="9 15" id="KW-0067">ATP-binding</keyword>
<dbReference type="EC" id="6.1.1.20" evidence="15"/>
<dbReference type="InterPro" id="IPR009061">
    <property type="entry name" value="DNA-bd_dom_put_sf"/>
</dbReference>
<organism evidence="20 21">
    <name type="scientific">Pedobacter helvus</name>
    <dbReference type="NCBI Taxonomy" id="2563444"/>
    <lineage>
        <taxon>Bacteria</taxon>
        <taxon>Pseudomonadati</taxon>
        <taxon>Bacteroidota</taxon>
        <taxon>Sphingobacteriia</taxon>
        <taxon>Sphingobacteriales</taxon>
        <taxon>Sphingobacteriaceae</taxon>
        <taxon>Pedobacter</taxon>
    </lineage>
</organism>
<evidence type="ECO:0000256" key="5">
    <source>
        <dbReference type="ARBA" id="ARBA00022555"/>
    </source>
</evidence>
<keyword evidence="8 15" id="KW-0547">Nucleotide-binding</keyword>
<keyword evidence="13 15" id="KW-0030">Aminoacyl-tRNA synthetase</keyword>
<comment type="similarity">
    <text evidence="2 15">Belongs to the phenylalanyl-tRNA synthetase beta subunit family. Type 1 subfamily.</text>
</comment>
<keyword evidence="10 15" id="KW-0460">Magnesium</keyword>
<dbReference type="HAMAP" id="MF_00283">
    <property type="entry name" value="Phe_tRNA_synth_beta1"/>
    <property type="match status" value="1"/>
</dbReference>
<comment type="subunit">
    <text evidence="3 15">Tetramer of two alpha and two beta subunits.</text>
</comment>
<dbReference type="InterPro" id="IPR036690">
    <property type="entry name" value="Fdx_antiC-bd_sf"/>
</dbReference>
<evidence type="ECO:0000256" key="6">
    <source>
        <dbReference type="ARBA" id="ARBA00022598"/>
    </source>
</evidence>
<dbReference type="PROSITE" id="PS51483">
    <property type="entry name" value="B5"/>
    <property type="match status" value="1"/>
</dbReference>
<reference evidence="20 21" key="1">
    <citation type="submission" date="2024-12" db="EMBL/GenBank/DDBJ databases">
        <authorList>
            <person name="Hu S."/>
        </authorList>
    </citation>
    <scope>NUCLEOTIDE SEQUENCE [LARGE SCALE GENOMIC DNA]</scope>
    <source>
        <strain evidence="20 21">P-25</strain>
    </source>
</reference>
<dbReference type="InterPro" id="IPR020825">
    <property type="entry name" value="Phe-tRNA_synthase-like_B3/B4"/>
</dbReference>
<dbReference type="InterPro" id="IPR005147">
    <property type="entry name" value="tRNA_synthase_B5-dom"/>
</dbReference>
<dbReference type="Gene3D" id="3.30.930.10">
    <property type="entry name" value="Bira Bifunctional Protein, Domain 2"/>
    <property type="match status" value="1"/>
</dbReference>
<evidence type="ECO:0000259" key="19">
    <source>
        <dbReference type="PROSITE" id="PS51483"/>
    </source>
</evidence>
<dbReference type="SMART" id="SM00873">
    <property type="entry name" value="B3_4"/>
    <property type="match status" value="1"/>
</dbReference>